<name>A0A286RL78_9BACT</name>
<dbReference type="SUPFAM" id="SSF52317">
    <property type="entry name" value="Class I glutamine amidotransferase-like"/>
    <property type="match status" value="1"/>
</dbReference>
<dbReference type="Pfam" id="PF07584">
    <property type="entry name" value="BatA"/>
    <property type="match status" value="1"/>
</dbReference>
<reference evidence="5 6" key="1">
    <citation type="journal article" name="Front. Microbiol.">
        <title>Sugar Metabolism of the First Thermophilic Planctomycete Thermogutta terrifontis: Comparative Genomic and Transcriptomic Approaches.</title>
        <authorList>
            <person name="Elcheninov A.G."/>
            <person name="Menzel P."/>
            <person name="Gudbergsdottir S.R."/>
            <person name="Slesarev A.I."/>
            <person name="Kadnikov V.V."/>
            <person name="Krogh A."/>
            <person name="Bonch-Osmolovskaya E.A."/>
            <person name="Peng X."/>
            <person name="Kublanov I.V."/>
        </authorList>
    </citation>
    <scope>NUCLEOTIDE SEQUENCE [LARGE SCALE GENOMIC DNA]</scope>
    <source>
        <strain evidence="5 6">R1</strain>
    </source>
</reference>
<evidence type="ECO:0000256" key="1">
    <source>
        <dbReference type="SAM" id="MobiDB-lite"/>
    </source>
</evidence>
<feature type="compositionally biased region" description="Gly residues" evidence="1">
    <location>
        <begin position="715"/>
        <end position="725"/>
    </location>
</feature>
<feature type="region of interest" description="Disordered" evidence="1">
    <location>
        <begin position="715"/>
        <end position="736"/>
    </location>
</feature>
<dbReference type="InterPro" id="IPR036465">
    <property type="entry name" value="vWFA_dom_sf"/>
</dbReference>
<feature type="transmembrane region" description="Helical" evidence="2">
    <location>
        <begin position="6"/>
        <end position="24"/>
    </location>
</feature>
<evidence type="ECO:0000313" key="6">
    <source>
        <dbReference type="Proteomes" id="UP000215086"/>
    </source>
</evidence>
<dbReference type="NCBIfam" id="TIGR02226">
    <property type="entry name" value="two_anch"/>
    <property type="match status" value="1"/>
</dbReference>
<sequence length="828" mass="91520">MFVAPWFILGGVAAAAGVILIHLLHRRRFRVVHWAAMEFLLQAARRSRRMIELRDWLLLLLRVACLLLFAIGMARPHWGRPGASGSRVATHLLLVLDNSLSMNYQLLGRSLWAEAQDRAQAILKDLPPESRVSVVPLVRAPTEVVRCDFGPPEEAADVIGALFPLDRSGDLRAALTEIADLCRRFPDPRQKRIVILSDFQRSQSGMAGLAQLVQDLPVTPEVIPIQPDVPENTWISRVWIPERYLQPGGSVRVRAWVRHEGSKPREGVLVRLLVRGNVVATQPVDLQPGQEREVEFPPYSLSVLPQQTELSWLDIQVSLPPDSLEDDNTATILLPVFKTSPILFVDQYGRNEDPAAGRYGETFFLRKLLATSFEEAAFGLVGQAVTLDELSPSRLGNTRVLVVAGVRDPAPRLDLLAHFVREGGNLVVAAGGEFDPVAWSRGCGPPYEILPGRLLPHFHGWLPLPGVTRLEPFQLDVSSLQDPCFRIEEFDDTELARFYQPVFFFQAVEVELAQSSGQSSLTSAKSASETTTQAASLAVASGSRERSWLMWRWDLQREKILPEKIAENASTQTPDTAHPGQHSSKAEVQVLARYNNGLPFMLERQVGEGRTIFITSGLFRDWNTMCASYAVVVFDRLLRRLVDATCPRRNLATSDLFRLAVDDPAGESWQLVGPDGEMRPLVPEALEARRYGIMIRGFPRRGLYHLVRYEGSGGGGSSENPGGFGANAPANGTRQARDSALPVLGRPVEDIPLAVTGPAEESIPDYLRPEEISSQLGQSHVLVNAGSNDTLTGRSREWWPWFVLAAALGLMLEMGLLARASSHGEARS</sequence>
<dbReference type="KEGG" id="ttf:THTE_4123"/>
<dbReference type="Gene3D" id="3.40.50.410">
    <property type="entry name" value="von Willebrand factor, type A domain"/>
    <property type="match status" value="1"/>
</dbReference>
<proteinExistence type="predicted"/>
<dbReference type="AlphaFoldDB" id="A0A286RL78"/>
<feature type="domain" description="Aerotolerance regulator N-terminal" evidence="3">
    <location>
        <begin position="1"/>
        <end position="76"/>
    </location>
</feature>
<keyword evidence="2" id="KW-1133">Transmembrane helix</keyword>
<dbReference type="PANTHER" id="PTHR37464:SF1">
    <property type="entry name" value="BLL2463 PROTEIN"/>
    <property type="match status" value="1"/>
</dbReference>
<keyword evidence="6" id="KW-1185">Reference proteome</keyword>
<dbReference type="EMBL" id="CP018477">
    <property type="protein sequence ID" value="ASV76724.1"/>
    <property type="molecule type" value="Genomic_DNA"/>
</dbReference>
<dbReference type="InterPro" id="IPR011933">
    <property type="entry name" value="Double_TM_dom"/>
</dbReference>
<dbReference type="Pfam" id="PF13519">
    <property type="entry name" value="VWA_2"/>
    <property type="match status" value="1"/>
</dbReference>
<feature type="transmembrane region" description="Helical" evidence="2">
    <location>
        <begin position="56"/>
        <end position="74"/>
    </location>
</feature>
<gene>
    <name evidence="5" type="ORF">THTE_4123</name>
</gene>
<protein>
    <recommendedName>
        <fullName evidence="7">Aerotolerance regulator N-terminal domain-containing protein</fullName>
    </recommendedName>
</protein>
<evidence type="ECO:0000259" key="3">
    <source>
        <dbReference type="Pfam" id="PF07584"/>
    </source>
</evidence>
<organism evidence="5 6">
    <name type="scientific">Thermogutta terrifontis</name>
    <dbReference type="NCBI Taxonomy" id="1331910"/>
    <lineage>
        <taxon>Bacteria</taxon>
        <taxon>Pseudomonadati</taxon>
        <taxon>Planctomycetota</taxon>
        <taxon>Planctomycetia</taxon>
        <taxon>Pirellulales</taxon>
        <taxon>Thermoguttaceae</taxon>
        <taxon>Thermogutta</taxon>
    </lineage>
</organism>
<dbReference type="SUPFAM" id="SSF53300">
    <property type="entry name" value="vWA-like"/>
    <property type="match status" value="1"/>
</dbReference>
<feature type="domain" description="VWFA" evidence="4">
    <location>
        <begin position="92"/>
        <end position="199"/>
    </location>
</feature>
<keyword evidence="2" id="KW-0472">Membrane</keyword>
<dbReference type="InterPro" id="IPR029062">
    <property type="entry name" value="Class_I_gatase-like"/>
</dbReference>
<dbReference type="InterPro" id="IPR024163">
    <property type="entry name" value="Aerotolerance_reg_N"/>
</dbReference>
<dbReference type="PANTHER" id="PTHR37464">
    <property type="entry name" value="BLL2463 PROTEIN"/>
    <property type="match status" value="1"/>
</dbReference>
<dbReference type="OrthoDB" id="7052926at2"/>
<dbReference type="RefSeq" id="WP_095416451.1">
    <property type="nucleotide sequence ID" value="NZ_CP018477.1"/>
</dbReference>
<keyword evidence="2" id="KW-0812">Transmembrane</keyword>
<dbReference type="InterPro" id="IPR002035">
    <property type="entry name" value="VWF_A"/>
</dbReference>
<evidence type="ECO:0000256" key="2">
    <source>
        <dbReference type="SAM" id="Phobius"/>
    </source>
</evidence>
<evidence type="ECO:0000259" key="4">
    <source>
        <dbReference type="Pfam" id="PF13519"/>
    </source>
</evidence>
<dbReference type="Proteomes" id="UP000215086">
    <property type="component" value="Chromosome"/>
</dbReference>
<dbReference type="Gene3D" id="3.40.50.880">
    <property type="match status" value="1"/>
</dbReference>
<evidence type="ECO:0000313" key="5">
    <source>
        <dbReference type="EMBL" id="ASV76724.1"/>
    </source>
</evidence>
<evidence type="ECO:0008006" key="7">
    <source>
        <dbReference type="Google" id="ProtNLM"/>
    </source>
</evidence>
<accession>A0A286RL78</accession>